<comment type="pathway">
    <text evidence="7">tRNA modification; N(7)-methylguanine-tRNA biosynthesis.</text>
</comment>
<dbReference type="PROSITE" id="PS51625">
    <property type="entry name" value="SAM_MT_TRMB"/>
    <property type="match status" value="1"/>
</dbReference>
<keyword evidence="4 7" id="KW-0808">Transferase</keyword>
<dbReference type="CDD" id="cd02440">
    <property type="entry name" value="AdoMet_MTases"/>
    <property type="match status" value="1"/>
</dbReference>
<keyword evidence="5 7" id="KW-0949">S-adenosyl-L-methionine</keyword>
<proteinExistence type="inferred from homology"/>
<dbReference type="HOGENOM" id="CLU_050910_0_3_5"/>
<evidence type="ECO:0000256" key="5">
    <source>
        <dbReference type="ARBA" id="ARBA00022691"/>
    </source>
</evidence>
<feature type="binding site" evidence="7">
    <location>
        <position position="141"/>
    </location>
    <ligand>
        <name>substrate</name>
    </ligand>
</feature>
<evidence type="ECO:0000313" key="8">
    <source>
        <dbReference type="EMBL" id="AFL48654.1"/>
    </source>
</evidence>
<dbReference type="AlphaFoldDB" id="I3WYE8"/>
<dbReference type="GO" id="GO:0043527">
    <property type="term" value="C:tRNA methyltransferase complex"/>
    <property type="evidence" value="ECO:0007669"/>
    <property type="project" value="TreeGrafter"/>
</dbReference>
<evidence type="ECO:0000256" key="4">
    <source>
        <dbReference type="ARBA" id="ARBA00022679"/>
    </source>
</evidence>
<feature type="binding site" evidence="7">
    <location>
        <position position="63"/>
    </location>
    <ligand>
        <name>S-adenosyl-L-methionine</name>
        <dbReference type="ChEBI" id="CHEBI:59789"/>
    </ligand>
</feature>
<sequence length="237" mass="27281">MTEPRRARATEAFFGRRKGKPLRERQAAQIENLLPALRLDLKEPAPDELPALFPAAVTRIRLEIGFGGGEHLIHRAAEDPSTGFIGVEPFVNSMAKLLGQIEAREIDNVRLYDDDATQVLDWLPLASVDQIDLLYPDPWPKRKHWKRRFVSKVNLDRFARVLKPGGRFCFASDIDSYVNWTLFHCRDHAAFEWTAETSADWLTPFAGWPSTRYEAKARREGRSSAYLTFRRAYCMYP</sequence>
<dbReference type="SUPFAM" id="SSF53335">
    <property type="entry name" value="S-adenosyl-L-methionine-dependent methyltransferases"/>
    <property type="match status" value="1"/>
</dbReference>
<comment type="similarity">
    <text evidence="7">Belongs to the class I-like SAM-binding methyltransferase superfamily. TrmB family.</text>
</comment>
<comment type="function">
    <text evidence="2 7">Catalyzes the formation of N(7)-methylguanine at position 46 (m7G46) in tRNA.</text>
</comment>
<organism evidence="8 9">
    <name type="scientific">Sinorhizobium fredii (strain USDA 257)</name>
    <dbReference type="NCBI Taxonomy" id="1185652"/>
    <lineage>
        <taxon>Bacteria</taxon>
        <taxon>Pseudomonadati</taxon>
        <taxon>Pseudomonadota</taxon>
        <taxon>Alphaproteobacteria</taxon>
        <taxon>Hyphomicrobiales</taxon>
        <taxon>Rhizobiaceae</taxon>
        <taxon>Sinorhizobium/Ensifer group</taxon>
        <taxon>Sinorhizobium</taxon>
    </lineage>
</organism>
<comment type="catalytic activity">
    <reaction evidence="1 7">
        <text>guanosine(46) in tRNA + S-adenosyl-L-methionine = N(7)-methylguanosine(46) in tRNA + S-adenosyl-L-homocysteine</text>
        <dbReference type="Rhea" id="RHEA:42708"/>
        <dbReference type="Rhea" id="RHEA-COMP:10188"/>
        <dbReference type="Rhea" id="RHEA-COMP:10189"/>
        <dbReference type="ChEBI" id="CHEBI:57856"/>
        <dbReference type="ChEBI" id="CHEBI:59789"/>
        <dbReference type="ChEBI" id="CHEBI:74269"/>
        <dbReference type="ChEBI" id="CHEBI:74480"/>
        <dbReference type="EC" id="2.1.1.33"/>
    </reaction>
</comment>
<dbReference type="UniPathway" id="UPA00989"/>
<dbReference type="EMBL" id="CP003563">
    <property type="protein sequence ID" value="AFL48654.1"/>
    <property type="molecule type" value="Genomic_DNA"/>
</dbReference>
<feature type="binding site" evidence="7">
    <location>
        <position position="115"/>
    </location>
    <ligand>
        <name>S-adenosyl-L-methionine</name>
        <dbReference type="ChEBI" id="CHEBI:59789"/>
    </ligand>
</feature>
<dbReference type="InterPro" id="IPR003358">
    <property type="entry name" value="tRNA_(Gua-N-7)_MeTrfase_Trmb"/>
</dbReference>
<dbReference type="Proteomes" id="UP000006180">
    <property type="component" value="Chromosome"/>
</dbReference>
<dbReference type="PANTHER" id="PTHR23417">
    <property type="entry name" value="3-DEOXY-D-MANNO-OCTULOSONIC-ACID TRANSFERASE/TRNA GUANINE-N 7 - -METHYLTRANSFERASE"/>
    <property type="match status" value="1"/>
</dbReference>
<evidence type="ECO:0000256" key="3">
    <source>
        <dbReference type="ARBA" id="ARBA00022603"/>
    </source>
</evidence>
<keyword evidence="3 7" id="KW-0489">Methyltransferase</keyword>
<dbReference type="PANTHER" id="PTHR23417:SF14">
    <property type="entry name" value="PENTACOTRIPEPTIDE-REPEAT REGION OF PRORP DOMAIN-CONTAINING PROTEIN"/>
    <property type="match status" value="1"/>
</dbReference>
<feature type="binding site" evidence="7">
    <location>
        <position position="173"/>
    </location>
    <ligand>
        <name>substrate</name>
    </ligand>
</feature>
<dbReference type="RefSeq" id="WP_014760856.1">
    <property type="nucleotide sequence ID" value="NC_018000.1"/>
</dbReference>
<evidence type="ECO:0000313" key="9">
    <source>
        <dbReference type="Proteomes" id="UP000006180"/>
    </source>
</evidence>
<protein>
    <recommendedName>
        <fullName evidence="7">tRNA (guanine-N(7)-)-methyltransferase</fullName>
        <ecNumber evidence="7">2.1.1.33</ecNumber>
    </recommendedName>
    <alternativeName>
        <fullName evidence="7">tRNA (guanine(46)-N(7))-methyltransferase</fullName>
    </alternativeName>
    <alternativeName>
        <fullName evidence="7">tRNA(m7G46)-methyltransferase</fullName>
    </alternativeName>
</protein>
<reference evidence="8 9" key="1">
    <citation type="journal article" date="2012" name="J. Bacteriol.">
        <title>Complete genome sequence of the broad-host-range strain Sinorhizobium fredii USDA257.</title>
        <authorList>
            <person name="Schuldes J."/>
            <person name="Rodriguez Orbegoso M."/>
            <person name="Schmeisser C."/>
            <person name="Krishnan H.B."/>
            <person name="Daniel R."/>
            <person name="Streit W.R."/>
        </authorList>
    </citation>
    <scope>NUCLEOTIDE SEQUENCE [LARGE SCALE GENOMIC DNA]</scope>
    <source>
        <strain evidence="8 9">USDA 257</strain>
    </source>
</reference>
<comment type="caution">
    <text evidence="7">Lacks conserved residue(s) required for the propagation of feature annotation.</text>
</comment>
<evidence type="ECO:0000256" key="7">
    <source>
        <dbReference type="HAMAP-Rule" id="MF_01057"/>
    </source>
</evidence>
<dbReference type="EC" id="2.1.1.33" evidence="7"/>
<dbReference type="PATRIC" id="fig|1185652.3.peg.51"/>
<dbReference type="HAMAP" id="MF_01057">
    <property type="entry name" value="tRNA_methyltr_TrmB"/>
    <property type="match status" value="1"/>
</dbReference>
<feature type="binding site" evidence="7">
    <location>
        <position position="137"/>
    </location>
    <ligand>
        <name>S-adenosyl-L-methionine</name>
        <dbReference type="ChEBI" id="CHEBI:59789"/>
    </ligand>
</feature>
<dbReference type="eggNOG" id="COG0220">
    <property type="taxonomic scope" value="Bacteria"/>
</dbReference>
<dbReference type="InterPro" id="IPR055361">
    <property type="entry name" value="tRNA_methyltr_TrmB_bact"/>
</dbReference>
<dbReference type="STRING" id="1185652.USDA257_c00500"/>
<accession>I3WYE8</accession>
<dbReference type="GO" id="GO:0008176">
    <property type="term" value="F:tRNA (guanine(46)-N7)-methyltransferase activity"/>
    <property type="evidence" value="ECO:0007669"/>
    <property type="project" value="UniProtKB-UniRule"/>
</dbReference>
<evidence type="ECO:0000256" key="1">
    <source>
        <dbReference type="ARBA" id="ARBA00000142"/>
    </source>
</evidence>
<evidence type="ECO:0000256" key="6">
    <source>
        <dbReference type="ARBA" id="ARBA00022694"/>
    </source>
</evidence>
<name>I3WYE8_SINF2</name>
<evidence type="ECO:0000256" key="2">
    <source>
        <dbReference type="ARBA" id="ARBA00003015"/>
    </source>
</evidence>
<dbReference type="Gene3D" id="3.40.50.150">
    <property type="entry name" value="Vaccinia Virus protein VP39"/>
    <property type="match status" value="1"/>
</dbReference>
<feature type="binding site" evidence="7">
    <location>
        <position position="88"/>
    </location>
    <ligand>
        <name>S-adenosyl-L-methionine</name>
        <dbReference type="ChEBI" id="CHEBI:59789"/>
    </ligand>
</feature>
<dbReference type="KEGG" id="sfd:USDA257_c00500"/>
<feature type="binding site" evidence="7">
    <location>
        <begin position="211"/>
        <end position="214"/>
    </location>
    <ligand>
        <name>substrate</name>
    </ligand>
</feature>
<dbReference type="Pfam" id="PF02390">
    <property type="entry name" value="Methyltransf_4"/>
    <property type="match status" value="1"/>
</dbReference>
<dbReference type="InterPro" id="IPR029063">
    <property type="entry name" value="SAM-dependent_MTases_sf"/>
</dbReference>
<keyword evidence="6 7" id="KW-0819">tRNA processing</keyword>
<gene>
    <name evidence="7 8" type="primary">trmB</name>
    <name evidence="8" type="ORF">USDA257_c00500</name>
</gene>